<dbReference type="InterPro" id="IPR056681">
    <property type="entry name" value="DUF7779"/>
</dbReference>
<proteinExistence type="predicted"/>
<dbReference type="Proteomes" id="UP001149074">
    <property type="component" value="Unassembled WGS sequence"/>
</dbReference>
<feature type="domain" description="DUF7779" evidence="2">
    <location>
        <begin position="328"/>
        <end position="423"/>
    </location>
</feature>
<dbReference type="RefSeq" id="XP_056479996.1">
    <property type="nucleotide sequence ID" value="XM_056612772.1"/>
</dbReference>
<dbReference type="PANTHER" id="PTHR46082">
    <property type="entry name" value="ATP/GTP-BINDING PROTEIN-RELATED"/>
    <property type="match status" value="1"/>
</dbReference>
<dbReference type="AlphaFoldDB" id="A0A9W9G526"/>
<evidence type="ECO:0000259" key="2">
    <source>
        <dbReference type="Pfam" id="PF25000"/>
    </source>
</evidence>
<evidence type="ECO:0000313" key="4">
    <source>
        <dbReference type="Proteomes" id="UP001149074"/>
    </source>
</evidence>
<dbReference type="SUPFAM" id="SSF52540">
    <property type="entry name" value="P-loop containing nucleoside triphosphate hydrolases"/>
    <property type="match status" value="1"/>
</dbReference>
<dbReference type="PANTHER" id="PTHR46082:SF6">
    <property type="entry name" value="AAA+ ATPASE DOMAIN-CONTAINING PROTEIN-RELATED"/>
    <property type="match status" value="1"/>
</dbReference>
<protein>
    <recommendedName>
        <fullName evidence="2">DUF7779 domain-containing protein</fullName>
    </recommendedName>
</protein>
<dbReference type="Pfam" id="PF13424">
    <property type="entry name" value="TPR_12"/>
    <property type="match status" value="2"/>
</dbReference>
<gene>
    <name evidence="3" type="ORF">N7532_000268</name>
</gene>
<evidence type="ECO:0000256" key="1">
    <source>
        <dbReference type="SAM" id="MobiDB-lite"/>
    </source>
</evidence>
<dbReference type="Pfam" id="PF25000">
    <property type="entry name" value="DUF7779"/>
    <property type="match status" value="1"/>
</dbReference>
<feature type="region of interest" description="Disordered" evidence="1">
    <location>
        <begin position="354"/>
        <end position="383"/>
    </location>
</feature>
<reference evidence="3" key="1">
    <citation type="submission" date="2022-11" db="EMBL/GenBank/DDBJ databases">
        <authorList>
            <person name="Petersen C."/>
        </authorList>
    </citation>
    <scope>NUCLEOTIDE SEQUENCE</scope>
    <source>
        <strain evidence="3">IBT 30761</strain>
    </source>
</reference>
<dbReference type="NCBIfam" id="NF040586">
    <property type="entry name" value="FxSxx_TPR"/>
    <property type="match status" value="1"/>
</dbReference>
<dbReference type="InterPro" id="IPR053137">
    <property type="entry name" value="NLR-like"/>
</dbReference>
<keyword evidence="4" id="KW-1185">Reference proteome</keyword>
<comment type="caution">
    <text evidence="3">The sequence shown here is derived from an EMBL/GenBank/DDBJ whole genome shotgun (WGS) entry which is preliminary data.</text>
</comment>
<dbReference type="PRINTS" id="PR00381">
    <property type="entry name" value="KINESINLIGHT"/>
</dbReference>
<dbReference type="Pfam" id="PF13374">
    <property type="entry name" value="TPR_10"/>
    <property type="match status" value="4"/>
</dbReference>
<evidence type="ECO:0000313" key="3">
    <source>
        <dbReference type="EMBL" id="KAJ5112223.1"/>
    </source>
</evidence>
<dbReference type="Gene3D" id="1.25.40.10">
    <property type="entry name" value="Tetratricopeptide repeat domain"/>
    <property type="match status" value="2"/>
</dbReference>
<dbReference type="InterPro" id="IPR027417">
    <property type="entry name" value="P-loop_NTPase"/>
</dbReference>
<feature type="compositionally biased region" description="Acidic residues" evidence="1">
    <location>
        <begin position="368"/>
        <end position="383"/>
    </location>
</feature>
<dbReference type="SUPFAM" id="SSF48452">
    <property type="entry name" value="TPR-like"/>
    <property type="match status" value="2"/>
</dbReference>
<name>A0A9W9G526_9EURO</name>
<dbReference type="GeneID" id="81351751"/>
<organism evidence="3 4">
    <name type="scientific">Penicillium argentinense</name>
    <dbReference type="NCBI Taxonomy" id="1131581"/>
    <lineage>
        <taxon>Eukaryota</taxon>
        <taxon>Fungi</taxon>
        <taxon>Dikarya</taxon>
        <taxon>Ascomycota</taxon>
        <taxon>Pezizomycotina</taxon>
        <taxon>Eurotiomycetes</taxon>
        <taxon>Eurotiomycetidae</taxon>
        <taxon>Eurotiales</taxon>
        <taxon>Aspergillaceae</taxon>
        <taxon>Penicillium</taxon>
    </lineage>
</organism>
<accession>A0A9W9G526</accession>
<sequence>MTSVSFGNNNRGLQVGHSSGSIHAEIHLPPAPLERPETPPNPLSTVPFARDPGFVCRRTLLQSIHEKSSIPGSRIALVGLGGVGKSQLAIEYSYLSRLESPETWVLWVHASNEARFEQSFRDIADQLKIACRQDPKVNVFKLVENWLRDEKKGKWICILDNADDGKFLCSLPAAGKGASMQEPPNASTKPLFEYIPRCRNGSLIITSRSREAALRMVKHKDLIEVNPMARSEALELLQKALDQPEESQESQQLVEELEFMPLAIAQAAGYIRNRGPRYSVSQYLKDFQKSDREAIKLLKEESGHLDRDWEAKNSILLTWQISFDYIRQEKPSAAELLSLMSFFDRQGIPESVIRRQPPASCTSRTELFDDSSDGETSESDGSTEFENDVITLRNYSFISVNENGTSFAMHRLVQLTTRAWLKSHAQTERWKERFVDNIYEEFPTGDYENWGKCRSLYPHVRSAMSQRPESRESLLRWATLLYKGAWYASKSGHITDVREMASKSRRYRMKLLGAEDEEALASTAMLAEACSLEGRWEEAEQLDVQVMETSKAKLGVDHPDTLMSMSNLASTYRNQGRWEEAEQLSLQVMETSKTKLGVDHPDMLMSMSNLASTYQNQGRWEEAEQLNLQVMETSKTKLGMDHPDTLTSMSNVALTYQNQGRWEEAEQLNLQVMETRKSKLGVDHPDTLMSMSSLASTYWNQGRWEEAEQLDVQVMETRKTKLGVDHPSTLMSMSNLASTYWNQDRLEEAEQLNLQVIETSKTKLGVDHPDTLTSMSNLATTYWNQGRWEEAEQLNLQVMETSKTKLGVDHPDTLTSMANLAFTWKSSGYNIQALELLRDCLTKQKQILGLNHYETISSSQALLEWETEILDIGR</sequence>
<dbReference type="InterPro" id="IPR011990">
    <property type="entry name" value="TPR-like_helical_dom_sf"/>
</dbReference>
<dbReference type="Gene3D" id="3.40.50.300">
    <property type="entry name" value="P-loop containing nucleotide triphosphate hydrolases"/>
    <property type="match status" value="1"/>
</dbReference>
<reference evidence="3" key="2">
    <citation type="journal article" date="2023" name="IMA Fungus">
        <title>Comparative genomic study of the Penicillium genus elucidates a diverse pangenome and 15 lateral gene transfer events.</title>
        <authorList>
            <person name="Petersen C."/>
            <person name="Sorensen T."/>
            <person name="Nielsen M.R."/>
            <person name="Sondergaard T.E."/>
            <person name="Sorensen J.L."/>
            <person name="Fitzpatrick D.A."/>
            <person name="Frisvad J.C."/>
            <person name="Nielsen K.L."/>
        </authorList>
    </citation>
    <scope>NUCLEOTIDE SEQUENCE</scope>
    <source>
        <strain evidence="3">IBT 30761</strain>
    </source>
</reference>
<dbReference type="OrthoDB" id="5986190at2759"/>
<dbReference type="EMBL" id="JAPQKI010000001">
    <property type="protein sequence ID" value="KAJ5112223.1"/>
    <property type="molecule type" value="Genomic_DNA"/>
</dbReference>